<accession>A0A2P2IPI9</accession>
<evidence type="ECO:0000313" key="1">
    <source>
        <dbReference type="EMBL" id="MBW83135.1"/>
    </source>
</evidence>
<sequence>MRICMELEEKYSDNEDKKWKSSNEGPETEGKICFVLQFHFCFTQ</sequence>
<dbReference type="AlphaFoldDB" id="A0A2P2IPI9"/>
<name>A0A2P2IPI9_RHIMU</name>
<organism evidence="1">
    <name type="scientific">Rhizophora mucronata</name>
    <name type="common">Asiatic mangrove</name>
    <dbReference type="NCBI Taxonomy" id="61149"/>
    <lineage>
        <taxon>Eukaryota</taxon>
        <taxon>Viridiplantae</taxon>
        <taxon>Streptophyta</taxon>
        <taxon>Embryophyta</taxon>
        <taxon>Tracheophyta</taxon>
        <taxon>Spermatophyta</taxon>
        <taxon>Magnoliopsida</taxon>
        <taxon>eudicotyledons</taxon>
        <taxon>Gunneridae</taxon>
        <taxon>Pentapetalae</taxon>
        <taxon>rosids</taxon>
        <taxon>fabids</taxon>
        <taxon>Malpighiales</taxon>
        <taxon>Rhizophoraceae</taxon>
        <taxon>Rhizophora</taxon>
    </lineage>
</organism>
<proteinExistence type="predicted"/>
<protein>
    <submittedName>
        <fullName evidence="1">Uncharacterized protein</fullName>
    </submittedName>
</protein>
<reference evidence="1" key="1">
    <citation type="submission" date="2018-02" db="EMBL/GenBank/DDBJ databases">
        <title>Rhizophora mucronata_Transcriptome.</title>
        <authorList>
            <person name="Meera S.P."/>
            <person name="Sreeshan A."/>
            <person name="Augustine A."/>
        </authorList>
    </citation>
    <scope>NUCLEOTIDE SEQUENCE</scope>
    <source>
        <tissue evidence="1">Leaf</tissue>
    </source>
</reference>
<dbReference type="EMBL" id="GGEC01002652">
    <property type="protein sequence ID" value="MBW83135.1"/>
    <property type="molecule type" value="Transcribed_RNA"/>
</dbReference>